<evidence type="ECO:0000313" key="3">
    <source>
        <dbReference type="Proteomes" id="UP000016801"/>
    </source>
</evidence>
<name>M1WHU7_CLAP2</name>
<dbReference type="Proteomes" id="UP000016801">
    <property type="component" value="Unassembled WGS sequence"/>
</dbReference>
<comment type="caution">
    <text evidence="2">The sequence shown here is derived from an EMBL/GenBank/DDBJ whole genome shotgun (WGS) entry which is preliminary data.</text>
</comment>
<accession>M1WHU7</accession>
<dbReference type="OrthoDB" id="5151719at2759"/>
<proteinExistence type="predicted"/>
<feature type="compositionally biased region" description="Low complexity" evidence="1">
    <location>
        <begin position="183"/>
        <end position="197"/>
    </location>
</feature>
<dbReference type="EMBL" id="CAGA01000056">
    <property type="protein sequence ID" value="CCE33349.1"/>
    <property type="molecule type" value="Genomic_DNA"/>
</dbReference>
<organism evidence="2 3">
    <name type="scientific">Claviceps purpurea (strain 20.1)</name>
    <name type="common">Ergot fungus</name>
    <name type="synonym">Sphacelia segetum</name>
    <dbReference type="NCBI Taxonomy" id="1111077"/>
    <lineage>
        <taxon>Eukaryota</taxon>
        <taxon>Fungi</taxon>
        <taxon>Dikarya</taxon>
        <taxon>Ascomycota</taxon>
        <taxon>Pezizomycotina</taxon>
        <taxon>Sordariomycetes</taxon>
        <taxon>Hypocreomycetidae</taxon>
        <taxon>Hypocreales</taxon>
        <taxon>Clavicipitaceae</taxon>
        <taxon>Claviceps</taxon>
    </lineage>
</organism>
<sequence>MENRKDESDGDIDKSIHAIADRLKQIVLEMNKIDKITGRGEQPQSDEPLSAASAMDESLESAAKSRDGPKKAPLPGSAEEAVLSGVLLLLHLQGVESASGRLPGDLTWEDDSQMELFYDGLREDVKDEIAKEDRPDTFDEFVSKVIKIDNRLYARRLDAAEKTRAFVDLPEDEPSENQPTQRSSFAISSFTSSRSPS</sequence>
<keyword evidence="3" id="KW-1185">Reference proteome</keyword>
<reference evidence="2 3" key="1">
    <citation type="journal article" date="2013" name="PLoS Genet.">
        <title>Plant-symbiotic fungi as chemical engineers: Multi-genome analysis of the Clavicipitaceae reveals dynamics of alkaloid loci.</title>
        <authorList>
            <person name="Schardl C.L."/>
            <person name="Young C.A."/>
            <person name="Hesse U."/>
            <person name="Amyotte S.G."/>
            <person name="Andreeva K."/>
            <person name="Calie P.J."/>
            <person name="Fleetwood D.J."/>
            <person name="Haws D.C."/>
            <person name="Moore N."/>
            <person name="Oeser B."/>
            <person name="Panaccione D.G."/>
            <person name="Schweri K.K."/>
            <person name="Voisey C.R."/>
            <person name="Farman M.L."/>
            <person name="Jaromczyk J.W."/>
            <person name="Roe B.A."/>
            <person name="O'Sullivan D.M."/>
            <person name="Scott B."/>
            <person name="Tudzynski P."/>
            <person name="An Z."/>
            <person name="Arnaoudova E.G."/>
            <person name="Bullock C.T."/>
            <person name="Charlton N.D."/>
            <person name="Chen L."/>
            <person name="Cox M."/>
            <person name="Dinkins R.D."/>
            <person name="Florea S."/>
            <person name="Glenn A.E."/>
            <person name="Gordon A."/>
            <person name="Gueldener U."/>
            <person name="Harris D.R."/>
            <person name="Hollin W."/>
            <person name="Jaromczyk J."/>
            <person name="Johnson R.D."/>
            <person name="Khan A.K."/>
            <person name="Leistner E."/>
            <person name="Leuchtmann A."/>
            <person name="Li C."/>
            <person name="Liu J."/>
            <person name="Liu J."/>
            <person name="Liu M."/>
            <person name="Mace W."/>
            <person name="Machado C."/>
            <person name="Nagabhyru P."/>
            <person name="Pan J."/>
            <person name="Schmid J."/>
            <person name="Sugawara K."/>
            <person name="Steiner U."/>
            <person name="Takach J.E."/>
            <person name="Tanaka E."/>
            <person name="Webb J.S."/>
            <person name="Wilson E.V."/>
            <person name="Wiseman J.L."/>
            <person name="Yoshida R."/>
            <person name="Zeng Z."/>
        </authorList>
    </citation>
    <scope>NUCLEOTIDE SEQUENCE [LARGE SCALE GENOMIC DNA]</scope>
    <source>
        <strain evidence="2 3">20.1</strain>
    </source>
</reference>
<feature type="region of interest" description="Disordered" evidence="1">
    <location>
        <begin position="35"/>
        <end position="77"/>
    </location>
</feature>
<dbReference type="AlphaFoldDB" id="M1WHU7"/>
<dbReference type="HOGENOM" id="CLU_1384030_0_0_1"/>
<feature type="region of interest" description="Disordered" evidence="1">
    <location>
        <begin position="165"/>
        <end position="197"/>
    </location>
</feature>
<gene>
    <name evidence="2" type="ORF">CPUR_07273</name>
</gene>
<evidence type="ECO:0000256" key="1">
    <source>
        <dbReference type="SAM" id="MobiDB-lite"/>
    </source>
</evidence>
<protein>
    <submittedName>
        <fullName evidence="2">Uncharacterized protein</fullName>
    </submittedName>
</protein>
<dbReference type="VEuPathDB" id="FungiDB:CPUR_07273"/>
<evidence type="ECO:0000313" key="2">
    <source>
        <dbReference type="EMBL" id="CCE33349.1"/>
    </source>
</evidence>